<protein>
    <submittedName>
        <fullName evidence="18">3-hydroxyacyl-CoA dehydrogenase</fullName>
    </submittedName>
</protein>
<gene>
    <name evidence="18" type="ORF">C8D95_103355</name>
</gene>
<comment type="subunit">
    <text evidence="4">Monomer.</text>
</comment>
<evidence type="ECO:0000256" key="1">
    <source>
        <dbReference type="ARBA" id="ARBA00004275"/>
    </source>
</evidence>
<dbReference type="AlphaFoldDB" id="A0A316GQ77"/>
<keyword evidence="12" id="KW-0456">Lyase</keyword>
<dbReference type="OrthoDB" id="9771883at2"/>
<comment type="catalytic activity">
    <reaction evidence="14">
        <text>a (3S)-3-hydroxyacyl-CoA + NAD(+) = a 3-oxoacyl-CoA + NADH + H(+)</text>
        <dbReference type="Rhea" id="RHEA:22432"/>
        <dbReference type="ChEBI" id="CHEBI:15378"/>
        <dbReference type="ChEBI" id="CHEBI:57318"/>
        <dbReference type="ChEBI" id="CHEBI:57540"/>
        <dbReference type="ChEBI" id="CHEBI:57945"/>
        <dbReference type="ChEBI" id="CHEBI:90726"/>
        <dbReference type="EC" id="1.1.1.35"/>
    </reaction>
</comment>
<keyword evidence="13" id="KW-0511">Multifunctional enzyme</keyword>
<name>A0A316GQ77_9RHOB</name>
<evidence type="ECO:0000256" key="11">
    <source>
        <dbReference type="ARBA" id="ARBA00023235"/>
    </source>
</evidence>
<proteinExistence type="inferred from homology"/>
<sequence length="696" mass="72531">MGREEQVAPIQKVKSERRDGVLIVVIENPPTAALSADVRTGLMRALDEAEADTSIRGIVLTGSEGAFATGASLNETPANDVPDLAAVCDRIEAATKPVVAAIQGASLGGGLELALAAHLRVATPSARLGAPDITLGLVPNAGCTQRLPKVVGGIAALKLLLSGRAVNGEVAQKLGLVDVIEAREPVAVAVRHALRLAGSPSTILRSSERRDRLGEGTAFLEAVATHRRAADASPLDAPLRMIDCVESALLLPYDIGRGMEQAAFEDLVVSEHSKSLRHIFSAERKLHAATKWEGRVPSRPINGVAIVGARAVGAELVVQCLDAGFSVTVAEASDEALEEGSGRIIGHYDARVAAGQMSEDAVEAVLERMQPVSGFDTLGEADIVIDALPALSRKRVSALDASMKAGAVLIVGAENVDIESVAKMTNRAADVVGMRVYPGLKKNRLAEMAAGESTGPRALATARVLARKLDRLILDVGPSREGIGTRIAEALHAAADLCLEDGARVGQIDAALKDWGLPFGSFAWRDVTGIRRVGAPQGLEGQRGGGIDAVLVSTGRIGMPAGRGYFTYRERGKPGVEDPEVQNMIDADRSAKGIEARKVSDGEIRARCVAAMAGAGAAILAEGGARRPSDIDMVAVHGLGFARRTGGVMFAADLMGLAEVARHLSEMAQVSSRIAPPNGVLNDLLTSGKTFGDLND</sequence>
<feature type="domain" description="3-hydroxyacyl-CoA dehydrogenase NAD binding" evidence="17">
    <location>
        <begin position="304"/>
        <end position="472"/>
    </location>
</feature>
<keyword evidence="5" id="KW-0276">Fatty acid metabolism</keyword>
<dbReference type="InterPro" id="IPR006176">
    <property type="entry name" value="3-OHacyl-CoA_DH_NAD-bd"/>
</dbReference>
<evidence type="ECO:0000256" key="10">
    <source>
        <dbReference type="ARBA" id="ARBA00023140"/>
    </source>
</evidence>
<comment type="similarity">
    <text evidence="15">Belongs to the enoyl-CoA hydratase/isomerase family.</text>
</comment>
<evidence type="ECO:0000256" key="9">
    <source>
        <dbReference type="ARBA" id="ARBA00023098"/>
    </source>
</evidence>
<evidence type="ECO:0000256" key="3">
    <source>
        <dbReference type="ARBA" id="ARBA00008750"/>
    </source>
</evidence>
<comment type="pathway">
    <text evidence="2">Lipid metabolism; fatty acid beta-oxidation.</text>
</comment>
<dbReference type="InterPro" id="IPR018376">
    <property type="entry name" value="Enoyl-CoA_hyd/isom_CS"/>
</dbReference>
<reference evidence="18 19" key="1">
    <citation type="submission" date="2018-05" db="EMBL/GenBank/DDBJ databases">
        <title>Genomic Encyclopedia of Type Strains, Phase IV (KMG-IV): sequencing the most valuable type-strain genomes for metagenomic binning, comparative biology and taxonomic classification.</title>
        <authorList>
            <person name="Goeker M."/>
        </authorList>
    </citation>
    <scope>NUCLEOTIDE SEQUENCE [LARGE SCALE GENOMIC DNA]</scope>
    <source>
        <strain evidence="18 19">DSM 103371</strain>
    </source>
</reference>
<dbReference type="InterPro" id="IPR036291">
    <property type="entry name" value="NAD(P)-bd_dom_sf"/>
</dbReference>
<evidence type="ECO:0000256" key="7">
    <source>
        <dbReference type="ARBA" id="ARBA00023002"/>
    </source>
</evidence>
<dbReference type="InterPro" id="IPR001753">
    <property type="entry name" value="Enoyl-CoA_hydra/iso"/>
</dbReference>
<dbReference type="UniPathway" id="UPA00659"/>
<dbReference type="SUPFAM" id="SSF51735">
    <property type="entry name" value="NAD(P)-binding Rossmann-fold domains"/>
    <property type="match status" value="1"/>
</dbReference>
<organism evidence="18 19">
    <name type="scientific">Silicimonas algicola</name>
    <dbReference type="NCBI Taxonomy" id="1826607"/>
    <lineage>
        <taxon>Bacteria</taxon>
        <taxon>Pseudomonadati</taxon>
        <taxon>Pseudomonadota</taxon>
        <taxon>Alphaproteobacteria</taxon>
        <taxon>Rhodobacterales</taxon>
        <taxon>Paracoccaceae</taxon>
    </lineage>
</organism>
<evidence type="ECO:0000313" key="18">
    <source>
        <dbReference type="EMBL" id="PWK57117.1"/>
    </source>
</evidence>
<dbReference type="CDD" id="cd06558">
    <property type="entry name" value="crotonase-like"/>
    <property type="match status" value="1"/>
</dbReference>
<dbReference type="SUPFAM" id="SSF48179">
    <property type="entry name" value="6-phosphogluconate dehydrogenase C-terminal domain-like"/>
    <property type="match status" value="2"/>
</dbReference>
<comment type="caution">
    <text evidence="18">The sequence shown here is derived from an EMBL/GenBank/DDBJ whole genome shotgun (WGS) entry which is preliminary data.</text>
</comment>
<evidence type="ECO:0000256" key="13">
    <source>
        <dbReference type="ARBA" id="ARBA00023268"/>
    </source>
</evidence>
<feature type="domain" description="3-hydroxyacyl-CoA dehydrogenase C-terminal" evidence="16">
    <location>
        <begin position="484"/>
        <end position="568"/>
    </location>
</feature>
<comment type="subcellular location">
    <subcellularLocation>
        <location evidence="1">Peroxisome</location>
    </subcellularLocation>
</comment>
<dbReference type="Gene3D" id="3.90.226.10">
    <property type="entry name" value="2-enoyl-CoA Hydratase, Chain A, domain 1"/>
    <property type="match status" value="1"/>
</dbReference>
<dbReference type="GO" id="GO:0004300">
    <property type="term" value="F:enoyl-CoA hydratase activity"/>
    <property type="evidence" value="ECO:0007669"/>
    <property type="project" value="UniProtKB-ARBA"/>
</dbReference>
<dbReference type="Pfam" id="PF00725">
    <property type="entry name" value="3HCDH"/>
    <property type="match status" value="1"/>
</dbReference>
<dbReference type="Gene3D" id="3.40.50.720">
    <property type="entry name" value="NAD(P)-binding Rossmann-like Domain"/>
    <property type="match status" value="1"/>
</dbReference>
<keyword evidence="9" id="KW-0443">Lipid metabolism</keyword>
<accession>A0A316GQ77</accession>
<dbReference type="InterPro" id="IPR006108">
    <property type="entry name" value="3HC_DH_C"/>
</dbReference>
<comment type="similarity">
    <text evidence="3">In the N-terminal section; belongs to the enoyl-CoA hydratase/isomerase family.</text>
</comment>
<dbReference type="GO" id="GO:0006635">
    <property type="term" value="P:fatty acid beta-oxidation"/>
    <property type="evidence" value="ECO:0007669"/>
    <property type="project" value="UniProtKB-UniPathway"/>
</dbReference>
<dbReference type="KEGG" id="salo:EF888_09985"/>
<keyword evidence="8" id="KW-0520">NAD</keyword>
<keyword evidence="7" id="KW-0560">Oxidoreductase</keyword>
<evidence type="ECO:0000256" key="4">
    <source>
        <dbReference type="ARBA" id="ARBA00011245"/>
    </source>
</evidence>
<evidence type="ECO:0000313" key="19">
    <source>
        <dbReference type="Proteomes" id="UP000245390"/>
    </source>
</evidence>
<evidence type="ECO:0000256" key="12">
    <source>
        <dbReference type="ARBA" id="ARBA00023239"/>
    </source>
</evidence>
<dbReference type="GO" id="GO:0016853">
    <property type="term" value="F:isomerase activity"/>
    <property type="evidence" value="ECO:0007669"/>
    <property type="project" value="UniProtKB-KW"/>
</dbReference>
<dbReference type="Proteomes" id="UP000245390">
    <property type="component" value="Unassembled WGS sequence"/>
</dbReference>
<keyword evidence="6" id="KW-0442">Lipid degradation</keyword>
<keyword evidence="10" id="KW-0576">Peroxisome</keyword>
<evidence type="ECO:0000259" key="17">
    <source>
        <dbReference type="Pfam" id="PF02737"/>
    </source>
</evidence>
<dbReference type="RefSeq" id="WP_109758864.1">
    <property type="nucleotide sequence ID" value="NZ_CP034588.1"/>
</dbReference>
<dbReference type="PANTHER" id="PTHR23309">
    <property type="entry name" value="3-HYDROXYACYL-COA DEHYROGENASE"/>
    <property type="match status" value="1"/>
</dbReference>
<dbReference type="Gene3D" id="1.10.1040.50">
    <property type="match status" value="1"/>
</dbReference>
<dbReference type="InterPro" id="IPR029045">
    <property type="entry name" value="ClpP/crotonase-like_dom_sf"/>
</dbReference>
<dbReference type="InterPro" id="IPR008927">
    <property type="entry name" value="6-PGluconate_DH-like_C_sf"/>
</dbReference>
<dbReference type="GO" id="GO:0070403">
    <property type="term" value="F:NAD+ binding"/>
    <property type="evidence" value="ECO:0007669"/>
    <property type="project" value="InterPro"/>
</dbReference>
<dbReference type="SUPFAM" id="SSF52096">
    <property type="entry name" value="ClpP/crotonase"/>
    <property type="match status" value="1"/>
</dbReference>
<keyword evidence="19" id="KW-1185">Reference proteome</keyword>
<evidence type="ECO:0000256" key="14">
    <source>
        <dbReference type="ARBA" id="ARBA00049556"/>
    </source>
</evidence>
<evidence type="ECO:0000259" key="16">
    <source>
        <dbReference type="Pfam" id="PF00725"/>
    </source>
</evidence>
<dbReference type="GO" id="GO:0003857">
    <property type="term" value="F:(3S)-3-hydroxyacyl-CoA dehydrogenase (NAD+) activity"/>
    <property type="evidence" value="ECO:0007669"/>
    <property type="project" value="UniProtKB-EC"/>
</dbReference>
<evidence type="ECO:0000256" key="6">
    <source>
        <dbReference type="ARBA" id="ARBA00022963"/>
    </source>
</evidence>
<evidence type="ECO:0000256" key="5">
    <source>
        <dbReference type="ARBA" id="ARBA00022832"/>
    </source>
</evidence>
<dbReference type="EMBL" id="QGGV01000003">
    <property type="protein sequence ID" value="PWK57117.1"/>
    <property type="molecule type" value="Genomic_DNA"/>
</dbReference>
<evidence type="ECO:0000256" key="8">
    <source>
        <dbReference type="ARBA" id="ARBA00023027"/>
    </source>
</evidence>
<evidence type="ECO:0000256" key="2">
    <source>
        <dbReference type="ARBA" id="ARBA00005005"/>
    </source>
</evidence>
<dbReference type="Pfam" id="PF00378">
    <property type="entry name" value="ECH_1"/>
    <property type="match status" value="1"/>
</dbReference>
<evidence type="ECO:0000256" key="15">
    <source>
        <dbReference type="RuleBase" id="RU003707"/>
    </source>
</evidence>
<keyword evidence="11" id="KW-0413">Isomerase</keyword>
<dbReference type="PROSITE" id="PS00166">
    <property type="entry name" value="ENOYL_COA_HYDRATASE"/>
    <property type="match status" value="1"/>
</dbReference>
<dbReference type="PANTHER" id="PTHR23309:SF49">
    <property type="entry name" value="PEROXISOMAL BIFUNCTIONAL ENZYME"/>
    <property type="match status" value="1"/>
</dbReference>
<dbReference type="Pfam" id="PF02737">
    <property type="entry name" value="3HCDH_N"/>
    <property type="match status" value="1"/>
</dbReference>